<dbReference type="CDD" id="cd00158">
    <property type="entry name" value="RHOD"/>
    <property type="match status" value="1"/>
</dbReference>
<dbReference type="SUPFAM" id="SSF52821">
    <property type="entry name" value="Rhodanese/Cell cycle control phosphatase"/>
    <property type="match status" value="1"/>
</dbReference>
<dbReference type="STRING" id="1028.SAMN05661096_00327"/>
<dbReference type="RefSeq" id="WP_221406400.1">
    <property type="nucleotide sequence ID" value="NZ_FXAW01000001.1"/>
</dbReference>
<proteinExistence type="predicted"/>
<sequence length="129" mass="14300">MKILISITISVFLMAACSQSNAQKNMTVGELHAIEFTDDNEQLVLDVRTPQEYAEGKISGSQNLDVLKTDLFTTSIEKLDKEKTYYVICRSGSRSQKAADLMTEAGFKNVKNITGGMQAWEAANFPVEK</sequence>
<dbReference type="PANTHER" id="PTHR43031:SF1">
    <property type="entry name" value="PYRIDINE NUCLEOTIDE-DISULPHIDE OXIDOREDUCTASE"/>
    <property type="match status" value="1"/>
</dbReference>
<evidence type="ECO:0000256" key="1">
    <source>
        <dbReference type="SAM" id="SignalP"/>
    </source>
</evidence>
<dbReference type="AlphaFoldDB" id="A0A1X7I7D0"/>
<gene>
    <name evidence="3" type="ORF">SAMN05661096_00327</name>
</gene>
<organism evidence="3 4">
    <name type="scientific">Marivirga sericea</name>
    <dbReference type="NCBI Taxonomy" id="1028"/>
    <lineage>
        <taxon>Bacteria</taxon>
        <taxon>Pseudomonadati</taxon>
        <taxon>Bacteroidota</taxon>
        <taxon>Cytophagia</taxon>
        <taxon>Cytophagales</taxon>
        <taxon>Marivirgaceae</taxon>
        <taxon>Marivirga</taxon>
    </lineage>
</organism>
<dbReference type="Proteomes" id="UP000193804">
    <property type="component" value="Unassembled WGS sequence"/>
</dbReference>
<keyword evidence="1" id="KW-0732">Signal</keyword>
<dbReference type="PROSITE" id="PS50206">
    <property type="entry name" value="RHODANESE_3"/>
    <property type="match status" value="1"/>
</dbReference>
<feature type="chain" id="PRO_5012372108" evidence="1">
    <location>
        <begin position="23"/>
        <end position="129"/>
    </location>
</feature>
<dbReference type="SMART" id="SM00450">
    <property type="entry name" value="RHOD"/>
    <property type="match status" value="1"/>
</dbReference>
<dbReference type="InterPro" id="IPR036873">
    <property type="entry name" value="Rhodanese-like_dom_sf"/>
</dbReference>
<dbReference type="Gene3D" id="3.40.250.10">
    <property type="entry name" value="Rhodanese-like domain"/>
    <property type="match status" value="1"/>
</dbReference>
<evidence type="ECO:0000313" key="3">
    <source>
        <dbReference type="EMBL" id="SMG10514.1"/>
    </source>
</evidence>
<protein>
    <submittedName>
        <fullName evidence="3">Rhodanese-related sulfurtransferase</fullName>
    </submittedName>
</protein>
<dbReference type="InterPro" id="IPR050229">
    <property type="entry name" value="GlpE_sulfurtransferase"/>
</dbReference>
<reference evidence="4" key="1">
    <citation type="submission" date="2017-04" db="EMBL/GenBank/DDBJ databases">
        <authorList>
            <person name="Varghese N."/>
            <person name="Submissions S."/>
        </authorList>
    </citation>
    <scope>NUCLEOTIDE SEQUENCE [LARGE SCALE GENOMIC DNA]</scope>
    <source>
        <strain evidence="4">DSM 4125</strain>
    </source>
</reference>
<dbReference type="Pfam" id="PF00581">
    <property type="entry name" value="Rhodanese"/>
    <property type="match status" value="1"/>
</dbReference>
<dbReference type="PANTHER" id="PTHR43031">
    <property type="entry name" value="FAD-DEPENDENT OXIDOREDUCTASE"/>
    <property type="match status" value="1"/>
</dbReference>
<feature type="domain" description="Rhodanese" evidence="2">
    <location>
        <begin position="38"/>
        <end position="129"/>
    </location>
</feature>
<keyword evidence="4" id="KW-1185">Reference proteome</keyword>
<evidence type="ECO:0000313" key="4">
    <source>
        <dbReference type="Proteomes" id="UP000193804"/>
    </source>
</evidence>
<accession>A0A1X7I7D0</accession>
<dbReference type="EMBL" id="FXAW01000001">
    <property type="protein sequence ID" value="SMG10514.1"/>
    <property type="molecule type" value="Genomic_DNA"/>
</dbReference>
<dbReference type="PROSITE" id="PS51257">
    <property type="entry name" value="PROKAR_LIPOPROTEIN"/>
    <property type="match status" value="1"/>
</dbReference>
<dbReference type="InterPro" id="IPR001763">
    <property type="entry name" value="Rhodanese-like_dom"/>
</dbReference>
<name>A0A1X7I7D0_9BACT</name>
<evidence type="ECO:0000259" key="2">
    <source>
        <dbReference type="PROSITE" id="PS50206"/>
    </source>
</evidence>
<feature type="signal peptide" evidence="1">
    <location>
        <begin position="1"/>
        <end position="22"/>
    </location>
</feature>
<keyword evidence="3" id="KW-0808">Transferase</keyword>
<dbReference type="GO" id="GO:0016740">
    <property type="term" value="F:transferase activity"/>
    <property type="evidence" value="ECO:0007669"/>
    <property type="project" value="UniProtKB-KW"/>
</dbReference>